<evidence type="ECO:0000256" key="5">
    <source>
        <dbReference type="SAM" id="Phobius"/>
    </source>
</evidence>
<dbReference type="Gene3D" id="3.40.1710.10">
    <property type="entry name" value="abc type-2 transporter like domain"/>
    <property type="match status" value="1"/>
</dbReference>
<reference evidence="7 8" key="1">
    <citation type="submission" date="2023-05" db="EMBL/GenBank/DDBJ databases">
        <title>Rombocin, a short stable natural nisin variant, displays selective antimicrobial activity against Listeria monocytogenes and employs dual mode of action to kill target bacterial strains.</title>
        <authorList>
            <person name="Wambui J."/>
            <person name="Stephan R."/>
            <person name="Kuipers O.P."/>
        </authorList>
    </citation>
    <scope>NUCLEOTIDE SEQUENCE [LARGE SCALE GENOMIC DNA]</scope>
    <source>
        <strain evidence="7 8">RC002</strain>
    </source>
</reference>
<evidence type="ECO:0000256" key="3">
    <source>
        <dbReference type="ARBA" id="ARBA00022989"/>
    </source>
</evidence>
<dbReference type="RefSeq" id="WP_284132355.1">
    <property type="nucleotide sequence ID" value="NZ_JASKYM010000002.1"/>
</dbReference>
<keyword evidence="2 5" id="KW-0812">Transmembrane</keyword>
<proteinExistence type="predicted"/>
<feature type="transmembrane region" description="Helical" evidence="5">
    <location>
        <begin position="587"/>
        <end position="608"/>
    </location>
</feature>
<organism evidence="7 8">
    <name type="scientific">Romboutsia sedimentorum</name>
    <dbReference type="NCBI Taxonomy" id="1368474"/>
    <lineage>
        <taxon>Bacteria</taxon>
        <taxon>Bacillati</taxon>
        <taxon>Bacillota</taxon>
        <taxon>Clostridia</taxon>
        <taxon>Peptostreptococcales</taxon>
        <taxon>Peptostreptococcaceae</taxon>
        <taxon>Romboutsia</taxon>
    </lineage>
</organism>
<dbReference type="InterPro" id="IPR013525">
    <property type="entry name" value="ABC2_TM"/>
</dbReference>
<dbReference type="Pfam" id="PF12698">
    <property type="entry name" value="ABC2_membrane_3"/>
    <property type="match status" value="2"/>
</dbReference>
<comment type="caution">
    <text evidence="7">The sequence shown here is derived from an EMBL/GenBank/DDBJ whole genome shotgun (WGS) entry which is preliminary data.</text>
</comment>
<dbReference type="PANTHER" id="PTHR43077:SF10">
    <property type="entry name" value="TRANSPORT PERMEASE PROTEIN"/>
    <property type="match status" value="1"/>
</dbReference>
<sequence>MKNIFKIYKRDLADIFTNKVLLVIIVGLAFLPSLYAWFNIKASWDPYGSTKNISVAVVNKDDGATIQDEKVNIGDEVVEKLKDNKNLGWKFVDEKEALKGVNKGTYYAAIEIPKNFSKNLTSLTSNNVKKGEIIYTVNEKINAIAPKITDKGASTVQSEVNQTVVKTASEVVFEVFNEVGIEIENQLPKLISLENELVQVQSKFKDINKTVNLASDATYKVNNIVKDLQKDVPLIQDTITSSKNLANDVKSFLQDSKGSLDKVSPIIKSDLQIISNIASSASSSVSDLIDAINKGAENIPALVDSLSSKLSTLSNTSKTVLEFLKKLDQFSPNHPLQGPIAQLESIVGKLDTAMASLDNIKNQVANGQNPSIDGLNKILQVTNDVANTSSSILNNFDSKIANPINNIFNESYKVADEVIGVLNQAQKKLPAVEDILDTTLKFSKSAQDNIKFIKQKLPLAESTVNELVDAMKKINNGDNMDDLVSLLKNDVIKHSDFLKQPVDLVTNKLYPIANYGSAMTPFYTVLSLWVGVLLLMSLLSTEAHGDYKPFEIYFGRGLTFASIAIVQALIVSVGDILLLGVEVTDPVLFVLLSLFTSIVFTSIVYSLVSIFGNIGKAISVVFLVIQVAASGGTFPIEVTPQFFQNVNPLLPFTYAISALRETVGGIYQPNLVRDLSVLVIIMIIPIAFTLLLKGPINKAGASFKAKFNESDLTGH</sequence>
<feature type="transmembrane region" description="Helical" evidence="5">
    <location>
        <begin position="521"/>
        <end position="539"/>
    </location>
</feature>
<dbReference type="EMBL" id="JASKYM010000002">
    <property type="protein sequence ID" value="MDK2563414.1"/>
    <property type="molecule type" value="Genomic_DNA"/>
</dbReference>
<keyword evidence="3 5" id="KW-1133">Transmembrane helix</keyword>
<dbReference type="InterPro" id="IPR051328">
    <property type="entry name" value="T7SS_ABC-Transporter"/>
</dbReference>
<evidence type="ECO:0000256" key="4">
    <source>
        <dbReference type="ARBA" id="ARBA00023136"/>
    </source>
</evidence>
<keyword evidence="4 5" id="KW-0472">Membrane</keyword>
<evidence type="ECO:0000313" key="8">
    <source>
        <dbReference type="Proteomes" id="UP001301012"/>
    </source>
</evidence>
<gene>
    <name evidence="7" type="ORF">QOZ84_07615</name>
</gene>
<dbReference type="InterPro" id="IPR017501">
    <property type="entry name" value="Phage_infect_YhgE_C"/>
</dbReference>
<name>A0ABT7E913_9FIRM</name>
<dbReference type="NCBIfam" id="TIGR03062">
    <property type="entry name" value="pip_yhgE_Cterm"/>
    <property type="match status" value="1"/>
</dbReference>
<dbReference type="NCBIfam" id="TIGR03061">
    <property type="entry name" value="pip_yhgE_Nterm"/>
    <property type="match status" value="1"/>
</dbReference>
<dbReference type="Proteomes" id="UP001301012">
    <property type="component" value="Unassembled WGS sequence"/>
</dbReference>
<keyword evidence="8" id="KW-1185">Reference proteome</keyword>
<evidence type="ECO:0000256" key="1">
    <source>
        <dbReference type="ARBA" id="ARBA00004141"/>
    </source>
</evidence>
<evidence type="ECO:0000259" key="6">
    <source>
        <dbReference type="Pfam" id="PF12698"/>
    </source>
</evidence>
<feature type="transmembrane region" description="Helical" evidence="5">
    <location>
        <begin position="675"/>
        <end position="692"/>
    </location>
</feature>
<evidence type="ECO:0000256" key="2">
    <source>
        <dbReference type="ARBA" id="ARBA00022692"/>
    </source>
</evidence>
<feature type="transmembrane region" description="Helical" evidence="5">
    <location>
        <begin position="560"/>
        <end position="581"/>
    </location>
</feature>
<comment type="subcellular location">
    <subcellularLocation>
        <location evidence="1">Membrane</location>
        <topology evidence="1">Multi-pass membrane protein</topology>
    </subcellularLocation>
</comment>
<feature type="domain" description="ABC-2 type transporter transmembrane" evidence="6">
    <location>
        <begin position="296"/>
        <end position="690"/>
    </location>
</feature>
<dbReference type="InterPro" id="IPR017500">
    <property type="entry name" value="Phage_infect_YhgE_N"/>
</dbReference>
<evidence type="ECO:0000313" key="7">
    <source>
        <dbReference type="EMBL" id="MDK2563414.1"/>
    </source>
</evidence>
<dbReference type="PANTHER" id="PTHR43077">
    <property type="entry name" value="TRANSPORT PERMEASE YVFS-RELATED"/>
    <property type="match status" value="1"/>
</dbReference>
<dbReference type="SUPFAM" id="SSF58104">
    <property type="entry name" value="Methyl-accepting chemotaxis protein (MCP) signaling domain"/>
    <property type="match status" value="1"/>
</dbReference>
<feature type="domain" description="ABC-2 type transporter transmembrane" evidence="6">
    <location>
        <begin position="21"/>
        <end position="211"/>
    </location>
</feature>
<protein>
    <submittedName>
        <fullName evidence="7">YhgE/Pip domain-containing protein</fullName>
    </submittedName>
</protein>
<accession>A0ABT7E913</accession>
<feature type="transmembrane region" description="Helical" evidence="5">
    <location>
        <begin position="20"/>
        <end position="38"/>
    </location>
</feature>
<feature type="transmembrane region" description="Helical" evidence="5">
    <location>
        <begin position="620"/>
        <end position="643"/>
    </location>
</feature>